<sequence length="252" mass="27168">MMRLQVDSLSSTTHHASACTSAETRRPKTNAQMDIRQIIDLPGTANAQGESFWSGDSDGLANSDWDATWIFPDACFTHLPSRNHARQHEGFSSPSSSPEPQRRDSTARNGRIDVDMPCPSVTLPRPSLDFDFRIGVIFESIPLAETGRWKAGGISGGSWTASFGAGTVVAGGHDLGQEGVGASFKLRTNDEPPAMLELYSRGTPSTVGGSCRMVINITSEDHRYAKAVNLGMWIGAGAWKGRELVIDAYRVG</sequence>
<keyword evidence="3" id="KW-1185">Reference proteome</keyword>
<accession>A0A8K0TU09</accession>
<feature type="compositionally biased region" description="Basic and acidic residues" evidence="1">
    <location>
        <begin position="100"/>
        <end position="114"/>
    </location>
</feature>
<dbReference type="OrthoDB" id="3549121at2759"/>
<gene>
    <name evidence="2" type="ORF">B0T11DRAFT_273286</name>
</gene>
<protein>
    <submittedName>
        <fullName evidence="2">Uncharacterized protein</fullName>
    </submittedName>
</protein>
<feature type="region of interest" description="Disordered" evidence="1">
    <location>
        <begin position="1"/>
        <end position="28"/>
    </location>
</feature>
<evidence type="ECO:0000256" key="1">
    <source>
        <dbReference type="SAM" id="MobiDB-lite"/>
    </source>
</evidence>
<feature type="compositionally biased region" description="Low complexity" evidence="1">
    <location>
        <begin position="8"/>
        <end position="22"/>
    </location>
</feature>
<dbReference type="Gene3D" id="2.40.160.20">
    <property type="match status" value="1"/>
</dbReference>
<evidence type="ECO:0000313" key="3">
    <source>
        <dbReference type="Proteomes" id="UP000813385"/>
    </source>
</evidence>
<feature type="region of interest" description="Disordered" evidence="1">
    <location>
        <begin position="85"/>
        <end position="118"/>
    </location>
</feature>
<reference evidence="2" key="1">
    <citation type="journal article" date="2021" name="Nat. Commun.">
        <title>Genetic determinants of endophytism in the Arabidopsis root mycobiome.</title>
        <authorList>
            <person name="Mesny F."/>
            <person name="Miyauchi S."/>
            <person name="Thiergart T."/>
            <person name="Pickel B."/>
            <person name="Atanasova L."/>
            <person name="Karlsson M."/>
            <person name="Huettel B."/>
            <person name="Barry K.W."/>
            <person name="Haridas S."/>
            <person name="Chen C."/>
            <person name="Bauer D."/>
            <person name="Andreopoulos W."/>
            <person name="Pangilinan J."/>
            <person name="LaButti K."/>
            <person name="Riley R."/>
            <person name="Lipzen A."/>
            <person name="Clum A."/>
            <person name="Drula E."/>
            <person name="Henrissat B."/>
            <person name="Kohler A."/>
            <person name="Grigoriev I.V."/>
            <person name="Martin F.M."/>
            <person name="Hacquard S."/>
        </authorList>
    </citation>
    <scope>NUCLEOTIDE SEQUENCE</scope>
    <source>
        <strain evidence="2">MPI-CAGE-AT-0016</strain>
    </source>
</reference>
<name>A0A8K0TU09_9PEZI</name>
<dbReference type="Proteomes" id="UP000813385">
    <property type="component" value="Unassembled WGS sequence"/>
</dbReference>
<dbReference type="EMBL" id="JAGPXD010000001">
    <property type="protein sequence ID" value="KAH7377025.1"/>
    <property type="molecule type" value="Genomic_DNA"/>
</dbReference>
<proteinExistence type="predicted"/>
<evidence type="ECO:0000313" key="2">
    <source>
        <dbReference type="EMBL" id="KAH7377025.1"/>
    </source>
</evidence>
<organism evidence="2 3">
    <name type="scientific">Plectosphaerella cucumerina</name>
    <dbReference type="NCBI Taxonomy" id="40658"/>
    <lineage>
        <taxon>Eukaryota</taxon>
        <taxon>Fungi</taxon>
        <taxon>Dikarya</taxon>
        <taxon>Ascomycota</taxon>
        <taxon>Pezizomycotina</taxon>
        <taxon>Sordariomycetes</taxon>
        <taxon>Hypocreomycetidae</taxon>
        <taxon>Glomerellales</taxon>
        <taxon>Plectosphaerellaceae</taxon>
        <taxon>Plectosphaerella</taxon>
    </lineage>
</organism>
<comment type="caution">
    <text evidence="2">The sequence shown here is derived from an EMBL/GenBank/DDBJ whole genome shotgun (WGS) entry which is preliminary data.</text>
</comment>
<dbReference type="AlphaFoldDB" id="A0A8K0TU09"/>